<dbReference type="Proteomes" id="UP000728032">
    <property type="component" value="Unassembled WGS sequence"/>
</dbReference>
<dbReference type="PANTHER" id="PTHR43884">
    <property type="entry name" value="ACYL-COA DEHYDROGENASE"/>
    <property type="match status" value="1"/>
</dbReference>
<evidence type="ECO:0000313" key="3">
    <source>
        <dbReference type="EMBL" id="CAD7654449.1"/>
    </source>
</evidence>
<dbReference type="EMBL" id="CAJPVJ010007994">
    <property type="protein sequence ID" value="CAG2171636.1"/>
    <property type="molecule type" value="Genomic_DNA"/>
</dbReference>
<dbReference type="AlphaFoldDB" id="A0A7R9M6Y7"/>
<dbReference type="GO" id="GO:0050660">
    <property type="term" value="F:flavin adenine dinucleotide binding"/>
    <property type="evidence" value="ECO:0007669"/>
    <property type="project" value="InterPro"/>
</dbReference>
<dbReference type="OrthoDB" id="434771at2759"/>
<dbReference type="GO" id="GO:0003995">
    <property type="term" value="F:acyl-CoA dehydrogenase activity"/>
    <property type="evidence" value="ECO:0007669"/>
    <property type="project" value="TreeGrafter"/>
</dbReference>
<dbReference type="EMBL" id="OC922819">
    <property type="protein sequence ID" value="CAD7654449.1"/>
    <property type="molecule type" value="Genomic_DNA"/>
</dbReference>
<organism evidence="3">
    <name type="scientific">Oppiella nova</name>
    <dbReference type="NCBI Taxonomy" id="334625"/>
    <lineage>
        <taxon>Eukaryota</taxon>
        <taxon>Metazoa</taxon>
        <taxon>Ecdysozoa</taxon>
        <taxon>Arthropoda</taxon>
        <taxon>Chelicerata</taxon>
        <taxon>Arachnida</taxon>
        <taxon>Acari</taxon>
        <taxon>Acariformes</taxon>
        <taxon>Sarcoptiformes</taxon>
        <taxon>Oribatida</taxon>
        <taxon>Brachypylina</taxon>
        <taxon>Oppioidea</taxon>
        <taxon>Oppiidae</taxon>
        <taxon>Oppiella</taxon>
    </lineage>
</organism>
<evidence type="ECO:0000256" key="1">
    <source>
        <dbReference type="SAM" id="Phobius"/>
    </source>
</evidence>
<keyword evidence="1" id="KW-0472">Membrane</keyword>
<feature type="domain" description="Acyl-CoA dehydrogenase/oxidase N-terminal" evidence="2">
    <location>
        <begin position="28"/>
        <end position="136"/>
    </location>
</feature>
<keyword evidence="4" id="KW-1185">Reference proteome</keyword>
<evidence type="ECO:0000259" key="2">
    <source>
        <dbReference type="Pfam" id="PF02771"/>
    </source>
</evidence>
<name>A0A7R9M6Y7_9ACAR</name>
<keyword evidence="1" id="KW-0812">Transmembrane</keyword>
<accession>A0A7R9M6Y7</accession>
<reference evidence="3" key="1">
    <citation type="submission" date="2020-11" db="EMBL/GenBank/DDBJ databases">
        <authorList>
            <person name="Tran Van P."/>
        </authorList>
    </citation>
    <scope>NUCLEOTIDE SEQUENCE</scope>
</reference>
<sequence>MYYECNTSDQLLKYEEHQTTSGFNFELTSEQKSLQELAQKFAKEEIIPRAAHYDQTGHFPWDLVKQAHELGLRNGVVPAQYGGLGLSLFDSCLLGEALNYGCSGIGLAIGSSALPQAPVILFGNEGQKREYLGRMTGSVDSFFDNIGQHLPKLQYLSFQNYDTSDEVLNELSKLTHLRAIKLRTWDRNICEQDYLGQHCPKFVDAYHKMSRKIVPTEKLPKELAIKGADSHLYRIGISMQKMSPLKRKWYYNPIIVLILIFQQLIRSIAFIKHPTEQSLWFYASLGDVGYFMGVGLHTNMLIVVIMSSLLSSYLIFFRNYLKRVKPTDLRVFQVMAGVISPDTIALDSPEIIHKLLKVFKRFLSLPYSKVMSGVISPDTIGLDSPEIIQKLLKMFNRFLSLPYSKWQ</sequence>
<keyword evidence="1" id="KW-1133">Transmembrane helix</keyword>
<protein>
    <recommendedName>
        <fullName evidence="2">Acyl-CoA dehydrogenase/oxidase N-terminal domain-containing protein</fullName>
    </recommendedName>
</protein>
<evidence type="ECO:0000313" key="4">
    <source>
        <dbReference type="Proteomes" id="UP000728032"/>
    </source>
</evidence>
<dbReference type="SUPFAM" id="SSF56645">
    <property type="entry name" value="Acyl-CoA dehydrogenase NM domain-like"/>
    <property type="match status" value="1"/>
</dbReference>
<gene>
    <name evidence="3" type="ORF">ONB1V03_LOCUS11096</name>
</gene>
<dbReference type="InterPro" id="IPR037069">
    <property type="entry name" value="AcylCoA_DH/ox_N_sf"/>
</dbReference>
<proteinExistence type="predicted"/>
<dbReference type="PANTHER" id="PTHR43884:SF12">
    <property type="entry name" value="ISOVALERYL-COA DEHYDROGENASE, MITOCHONDRIAL-RELATED"/>
    <property type="match status" value="1"/>
</dbReference>
<feature type="transmembrane region" description="Helical" evidence="1">
    <location>
        <begin position="291"/>
        <end position="316"/>
    </location>
</feature>
<dbReference type="InterPro" id="IPR009100">
    <property type="entry name" value="AcylCoA_DH/oxidase_NM_dom_sf"/>
</dbReference>
<dbReference type="InterPro" id="IPR013786">
    <property type="entry name" value="AcylCoA_DH/ox_N"/>
</dbReference>
<dbReference type="Pfam" id="PF02771">
    <property type="entry name" value="Acyl-CoA_dh_N"/>
    <property type="match status" value="1"/>
</dbReference>
<dbReference type="Gene3D" id="1.10.540.10">
    <property type="entry name" value="Acyl-CoA dehydrogenase/oxidase, N-terminal domain"/>
    <property type="match status" value="1"/>
</dbReference>
<feature type="transmembrane region" description="Helical" evidence="1">
    <location>
        <begin position="249"/>
        <end position="271"/>
    </location>
</feature>